<dbReference type="PANTHER" id="PTHR15561:SF0">
    <property type="entry name" value="DNA-DIRECTED RNA POLYMERASE III SUBUNIT RPC9"/>
    <property type="match status" value="1"/>
</dbReference>
<feature type="region of interest" description="Disordered" evidence="7">
    <location>
        <begin position="155"/>
        <end position="214"/>
    </location>
</feature>
<dbReference type="Gene3D" id="1.20.1250.40">
    <property type="match status" value="1"/>
</dbReference>
<sequence>MRVIKARAALLSDYEVLQLLKDSEGQQRLEARSRKERGAESAEDDTDVPPNLRTIQFETITSLSQAFRPCATQTAEHIHAFKRMLQERGYVAPDADILEGAVGLTKAERLQLVNHAPASVVELHTLIEELGQRMNDEQIEDILHCVTSCLPLPSEASATAPDSSTLQAPINEDAMDRPDVTMEEVHAAEEEDAFPEEHFEHETTTAAMEQDDDE</sequence>
<dbReference type="PANTHER" id="PTHR15561">
    <property type="entry name" value="CALCITONIN GENE-RELATED PEPTIDE-RECEPTOR COMPONENT PROTEIN"/>
    <property type="match status" value="1"/>
</dbReference>
<dbReference type="InterPro" id="IPR006590">
    <property type="entry name" value="RNA_pol_Rpb4/RPC9_core"/>
</dbReference>
<evidence type="ECO:0000256" key="5">
    <source>
        <dbReference type="ARBA" id="ARBA00023163"/>
    </source>
</evidence>
<keyword evidence="5" id="KW-0804">Transcription</keyword>
<proteinExistence type="inferred from homology"/>
<dbReference type="SMART" id="SM00657">
    <property type="entry name" value="RPOL4c"/>
    <property type="match status" value="1"/>
</dbReference>
<accession>A0AAF0J3J9</accession>
<dbReference type="GO" id="GO:0006384">
    <property type="term" value="P:transcription initiation at RNA polymerase III promoter"/>
    <property type="evidence" value="ECO:0007669"/>
    <property type="project" value="InterPro"/>
</dbReference>
<dbReference type="InterPro" id="IPR005574">
    <property type="entry name" value="Rpb4/RPC9"/>
</dbReference>
<evidence type="ECO:0000313" key="10">
    <source>
        <dbReference type="Proteomes" id="UP001213623"/>
    </source>
</evidence>
<keyword evidence="6" id="KW-0539">Nucleus</keyword>
<dbReference type="SUPFAM" id="SSF47819">
    <property type="entry name" value="HRDC-like"/>
    <property type="match status" value="1"/>
</dbReference>
<feature type="domain" description="RNA polymerase Rpb4/RPC9 core" evidence="8">
    <location>
        <begin position="1"/>
        <end position="153"/>
    </location>
</feature>
<feature type="compositionally biased region" description="Polar residues" evidence="7">
    <location>
        <begin position="156"/>
        <end position="168"/>
    </location>
</feature>
<keyword evidence="10" id="KW-1185">Reference proteome</keyword>
<feature type="region of interest" description="Disordered" evidence="7">
    <location>
        <begin position="27"/>
        <end position="49"/>
    </location>
</feature>
<protein>
    <recommendedName>
        <fullName evidence="3">DNA-directed RNA polymerase III subunit RPC9</fullName>
    </recommendedName>
</protein>
<dbReference type="InterPro" id="IPR038324">
    <property type="entry name" value="Rpb4/RPC9_sf"/>
</dbReference>
<feature type="compositionally biased region" description="Basic and acidic residues" evidence="7">
    <location>
        <begin position="174"/>
        <end position="188"/>
    </location>
</feature>
<evidence type="ECO:0000256" key="2">
    <source>
        <dbReference type="ARBA" id="ARBA00006898"/>
    </source>
</evidence>
<dbReference type="AlphaFoldDB" id="A0AAF0J3J9"/>
<comment type="similarity">
    <text evidence="2">Belongs to the eukaryotic RPC9 RNA polymerase subunit family.</text>
</comment>
<dbReference type="GO" id="GO:0000166">
    <property type="term" value="F:nucleotide binding"/>
    <property type="evidence" value="ECO:0007669"/>
    <property type="project" value="InterPro"/>
</dbReference>
<evidence type="ECO:0000256" key="3">
    <source>
        <dbReference type="ARBA" id="ARBA00016672"/>
    </source>
</evidence>
<dbReference type="Pfam" id="PF03874">
    <property type="entry name" value="RNA_pol_Rpb4"/>
    <property type="match status" value="1"/>
</dbReference>
<dbReference type="EMBL" id="CP119894">
    <property type="protein sequence ID" value="WFD26918.1"/>
    <property type="molecule type" value="Genomic_DNA"/>
</dbReference>
<comment type="subcellular location">
    <subcellularLocation>
        <location evidence="1">Nucleus</location>
    </subcellularLocation>
</comment>
<evidence type="ECO:0000256" key="6">
    <source>
        <dbReference type="ARBA" id="ARBA00023242"/>
    </source>
</evidence>
<evidence type="ECO:0000259" key="8">
    <source>
        <dbReference type="SMART" id="SM00657"/>
    </source>
</evidence>
<dbReference type="GO" id="GO:0005666">
    <property type="term" value="C:RNA polymerase III complex"/>
    <property type="evidence" value="ECO:0007669"/>
    <property type="project" value="InterPro"/>
</dbReference>
<feature type="compositionally biased region" description="Basic and acidic residues" evidence="7">
    <location>
        <begin position="27"/>
        <end position="40"/>
    </location>
</feature>
<name>A0AAF0J3J9_9BASI</name>
<evidence type="ECO:0000256" key="7">
    <source>
        <dbReference type="SAM" id="MobiDB-lite"/>
    </source>
</evidence>
<dbReference type="InterPro" id="IPR010997">
    <property type="entry name" value="HRDC-like_sf"/>
</dbReference>
<evidence type="ECO:0000256" key="4">
    <source>
        <dbReference type="ARBA" id="ARBA00022478"/>
    </source>
</evidence>
<reference evidence="9" key="1">
    <citation type="submission" date="2023-03" db="EMBL/GenBank/DDBJ databases">
        <title>Mating type loci evolution in Malassezia.</title>
        <authorList>
            <person name="Coelho M.A."/>
        </authorList>
    </citation>
    <scope>NUCLEOTIDE SEQUENCE</scope>
    <source>
        <strain evidence="9">CBS 9557</strain>
    </source>
</reference>
<evidence type="ECO:0000313" key="9">
    <source>
        <dbReference type="EMBL" id="WFD26918.1"/>
    </source>
</evidence>
<evidence type="ECO:0000256" key="1">
    <source>
        <dbReference type="ARBA" id="ARBA00004123"/>
    </source>
</evidence>
<dbReference type="InterPro" id="IPR038846">
    <property type="entry name" value="RPC9"/>
</dbReference>
<gene>
    <name evidence="9" type="ORF">MNAN1_001907</name>
</gene>
<dbReference type="Proteomes" id="UP001213623">
    <property type="component" value="Chromosome 3"/>
</dbReference>
<organism evidence="9 10">
    <name type="scientific">Malassezia nana</name>
    <dbReference type="NCBI Taxonomy" id="180528"/>
    <lineage>
        <taxon>Eukaryota</taxon>
        <taxon>Fungi</taxon>
        <taxon>Dikarya</taxon>
        <taxon>Basidiomycota</taxon>
        <taxon>Ustilaginomycotina</taxon>
        <taxon>Malasseziomycetes</taxon>
        <taxon>Malasseziales</taxon>
        <taxon>Malasseziaceae</taxon>
        <taxon>Malassezia</taxon>
    </lineage>
</organism>
<keyword evidence="4" id="KW-0240">DNA-directed RNA polymerase</keyword>